<organism evidence="1">
    <name type="scientific">Anguilla anguilla</name>
    <name type="common">European freshwater eel</name>
    <name type="synonym">Muraena anguilla</name>
    <dbReference type="NCBI Taxonomy" id="7936"/>
    <lineage>
        <taxon>Eukaryota</taxon>
        <taxon>Metazoa</taxon>
        <taxon>Chordata</taxon>
        <taxon>Craniata</taxon>
        <taxon>Vertebrata</taxon>
        <taxon>Euteleostomi</taxon>
        <taxon>Actinopterygii</taxon>
        <taxon>Neopterygii</taxon>
        <taxon>Teleostei</taxon>
        <taxon>Anguilliformes</taxon>
        <taxon>Anguillidae</taxon>
        <taxon>Anguilla</taxon>
    </lineage>
</organism>
<evidence type="ECO:0000313" key="1">
    <source>
        <dbReference type="EMBL" id="JAH67751.1"/>
    </source>
</evidence>
<accession>A0A0E9UPS8</accession>
<dbReference type="EMBL" id="GBXM01040826">
    <property type="protein sequence ID" value="JAH67751.1"/>
    <property type="molecule type" value="Transcribed_RNA"/>
</dbReference>
<protein>
    <submittedName>
        <fullName evidence="1">Uncharacterized protein</fullName>
    </submittedName>
</protein>
<proteinExistence type="predicted"/>
<name>A0A0E9UPS8_ANGAN</name>
<reference evidence="1" key="1">
    <citation type="submission" date="2014-11" db="EMBL/GenBank/DDBJ databases">
        <authorList>
            <person name="Amaro Gonzalez C."/>
        </authorList>
    </citation>
    <scope>NUCLEOTIDE SEQUENCE</scope>
</reference>
<dbReference type="AlphaFoldDB" id="A0A0E9UPS8"/>
<reference evidence="1" key="2">
    <citation type="journal article" date="2015" name="Fish Shellfish Immunol.">
        <title>Early steps in the European eel (Anguilla anguilla)-Vibrio vulnificus interaction in the gills: Role of the RtxA13 toxin.</title>
        <authorList>
            <person name="Callol A."/>
            <person name="Pajuelo D."/>
            <person name="Ebbesson L."/>
            <person name="Teles M."/>
            <person name="MacKenzie S."/>
            <person name="Amaro C."/>
        </authorList>
    </citation>
    <scope>NUCLEOTIDE SEQUENCE</scope>
</reference>
<sequence>MCSCVFGSPDVCLGCLMWVLKIPRTCTPSHFSVSMCPPVFYCMSHYV</sequence>